<protein>
    <recommendedName>
        <fullName evidence="1">MULE transposase domain-containing protein</fullName>
    </recommendedName>
</protein>
<dbReference type="Proteomes" id="UP000684084">
    <property type="component" value="Unassembled WGS sequence"/>
</dbReference>
<accession>A0A916E5U0</accession>
<gene>
    <name evidence="2" type="ORF">CHRIB12_LOCUS8882</name>
</gene>
<evidence type="ECO:0000313" key="2">
    <source>
        <dbReference type="EMBL" id="CAB5361970.1"/>
    </source>
</evidence>
<dbReference type="OrthoDB" id="2440185at2759"/>
<name>A0A916E5U0_9GLOM</name>
<dbReference type="AlphaFoldDB" id="A0A916E5U0"/>
<proteinExistence type="predicted"/>
<reference evidence="2" key="1">
    <citation type="submission" date="2020-05" db="EMBL/GenBank/DDBJ databases">
        <authorList>
            <person name="Rincon C."/>
            <person name="Sanders R I."/>
            <person name="Robbins C."/>
            <person name="Chaturvedi A."/>
        </authorList>
    </citation>
    <scope>NUCLEOTIDE SEQUENCE</scope>
    <source>
        <strain evidence="2">CHB12</strain>
    </source>
</reference>
<organism evidence="2 3">
    <name type="scientific">Rhizophagus irregularis</name>
    <dbReference type="NCBI Taxonomy" id="588596"/>
    <lineage>
        <taxon>Eukaryota</taxon>
        <taxon>Fungi</taxon>
        <taxon>Fungi incertae sedis</taxon>
        <taxon>Mucoromycota</taxon>
        <taxon>Glomeromycotina</taxon>
        <taxon>Glomeromycetes</taxon>
        <taxon>Glomerales</taxon>
        <taxon>Glomeraceae</taxon>
        <taxon>Rhizophagus</taxon>
    </lineage>
</organism>
<evidence type="ECO:0000313" key="3">
    <source>
        <dbReference type="Proteomes" id="UP000684084"/>
    </source>
</evidence>
<dbReference type="PANTHER" id="PTHR47718">
    <property type="entry name" value="OS01G0519700 PROTEIN"/>
    <property type="match status" value="1"/>
</dbReference>
<dbReference type="VEuPathDB" id="FungiDB:RhiirFUN_014497"/>
<evidence type="ECO:0000259" key="1">
    <source>
        <dbReference type="Pfam" id="PF10551"/>
    </source>
</evidence>
<dbReference type="EMBL" id="CAGKOT010000017">
    <property type="protein sequence ID" value="CAB5361970.1"/>
    <property type="molecule type" value="Genomic_DNA"/>
</dbReference>
<dbReference type="Pfam" id="PF10551">
    <property type="entry name" value="MULE"/>
    <property type="match status" value="1"/>
</dbReference>
<sequence length="237" mass="27238">MPLIESEYQVQSSSRTTNMVVIDDMNENIPPEFESITNGDYINDMNVNKAILKVNDTFKDWNKVDVIVNQHARQTGTNKPKNVEDITLHHDATTTKTKCPWQASFYFGKYAATIHFSKFNNVHNHQCDPVTIELAPKNQRFLQQRNELWPKYHDVVIHDNTAKTNRYEMAISLFVDIDSNFKTKILAQALIKYETLADYKWILQCTLEATSNLSPVVLFTDGDLAMLGAVQMTYPQT</sequence>
<dbReference type="PANTHER" id="PTHR47718:SF13">
    <property type="entry name" value="OS09G0290500 PROTEIN"/>
    <property type="match status" value="1"/>
</dbReference>
<dbReference type="InterPro" id="IPR018289">
    <property type="entry name" value="MULE_transposase_dom"/>
</dbReference>
<feature type="domain" description="MULE transposase" evidence="1">
    <location>
        <begin position="155"/>
        <end position="237"/>
    </location>
</feature>
<comment type="caution">
    <text evidence="2">The sequence shown here is derived from an EMBL/GenBank/DDBJ whole genome shotgun (WGS) entry which is preliminary data.</text>
</comment>